<gene>
    <name evidence="7" type="ORF">CAK95_17800</name>
</gene>
<dbReference type="InterPro" id="IPR037185">
    <property type="entry name" value="EmrE-like"/>
</dbReference>
<keyword evidence="4" id="KW-1133">Transmembrane helix</keyword>
<dbReference type="EMBL" id="CP021112">
    <property type="protein sequence ID" value="ARQ00731.1"/>
    <property type="molecule type" value="Genomic_DNA"/>
</dbReference>
<evidence type="ECO:0000256" key="1">
    <source>
        <dbReference type="ARBA" id="ARBA00004141"/>
    </source>
</evidence>
<comment type="subcellular location">
    <subcellularLocation>
        <location evidence="1">Membrane</location>
        <topology evidence="1">Multi-pass membrane protein</topology>
    </subcellularLocation>
</comment>
<dbReference type="SUPFAM" id="SSF103481">
    <property type="entry name" value="Multidrug resistance efflux transporter EmrE"/>
    <property type="match status" value="2"/>
</dbReference>
<dbReference type="Proteomes" id="UP000194137">
    <property type="component" value="Chromosome"/>
</dbReference>
<evidence type="ECO:0000256" key="3">
    <source>
        <dbReference type="ARBA" id="ARBA00022692"/>
    </source>
</evidence>
<dbReference type="PANTHER" id="PTHR22911">
    <property type="entry name" value="ACYL-MALONYL CONDENSING ENZYME-RELATED"/>
    <property type="match status" value="1"/>
</dbReference>
<feature type="domain" description="EamA" evidence="6">
    <location>
        <begin position="5"/>
        <end position="138"/>
    </location>
</feature>
<name>A0A1W6ZUC8_9HYPH</name>
<sequence>MNPYKAILFTLISSMLFASMSSLVRFLGETFPVGQMVFFRASFAVIPVLLLLAFRKEVSQALRTRRPFGHVGRGFFAVGGMFLNFASLARLPIIDATAISFTSPLITVVFSAVFLKEKVRLYRWSAVVIGFVGVVVMLWQQFDLSRYANMATVTATATAVGAICGLLAATFNAGAVIQTRRLTDSETTSSIVFYFSIICALAGLATLPFGWVAPTPIQLTALIATGLIGGLSHIFLTESYRHAPQSVVAPFNYSTMIWAVIFGYVFLGEVPTTLVLTGAAIVAAAGLFVVYRERQLGKRQIDVPPAP</sequence>
<dbReference type="RefSeq" id="WP_086089126.1">
    <property type="nucleotide sequence ID" value="NZ_CP021112.1"/>
</dbReference>
<feature type="domain" description="EamA" evidence="6">
    <location>
        <begin position="161"/>
        <end position="290"/>
    </location>
</feature>
<comment type="similarity">
    <text evidence="2">Belongs to the drug/metabolite transporter (DMT) superfamily. 10 TMS drug/metabolite exporter (DME) (TC 2.A.7.3) family.</text>
</comment>
<keyword evidence="5" id="KW-0472">Membrane</keyword>
<accession>A0A1W6ZUC8</accession>
<keyword evidence="8" id="KW-1185">Reference proteome</keyword>
<dbReference type="InterPro" id="IPR000620">
    <property type="entry name" value="EamA_dom"/>
</dbReference>
<evidence type="ECO:0000256" key="4">
    <source>
        <dbReference type="ARBA" id="ARBA00022989"/>
    </source>
</evidence>
<dbReference type="GO" id="GO:0016020">
    <property type="term" value="C:membrane"/>
    <property type="evidence" value="ECO:0007669"/>
    <property type="project" value="UniProtKB-SubCell"/>
</dbReference>
<evidence type="ECO:0000256" key="5">
    <source>
        <dbReference type="ARBA" id="ARBA00023136"/>
    </source>
</evidence>
<evidence type="ECO:0000313" key="7">
    <source>
        <dbReference type="EMBL" id="ARQ00731.1"/>
    </source>
</evidence>
<dbReference type="KEGG" id="psin:CAK95_17800"/>
<dbReference type="PANTHER" id="PTHR22911:SF6">
    <property type="entry name" value="SOLUTE CARRIER FAMILY 35 MEMBER G1"/>
    <property type="match status" value="1"/>
</dbReference>
<keyword evidence="3" id="KW-0812">Transmembrane</keyword>
<organism evidence="7 8">
    <name type="scientific">Pseudorhodoplanes sinuspersici</name>
    <dbReference type="NCBI Taxonomy" id="1235591"/>
    <lineage>
        <taxon>Bacteria</taxon>
        <taxon>Pseudomonadati</taxon>
        <taxon>Pseudomonadota</taxon>
        <taxon>Alphaproteobacteria</taxon>
        <taxon>Hyphomicrobiales</taxon>
        <taxon>Pseudorhodoplanes</taxon>
    </lineage>
</organism>
<dbReference type="AlphaFoldDB" id="A0A1W6ZUC8"/>
<dbReference type="OrthoDB" id="8478503at2"/>
<protein>
    <recommendedName>
        <fullName evidence="6">EamA domain-containing protein</fullName>
    </recommendedName>
</protein>
<proteinExistence type="inferred from homology"/>
<dbReference type="Pfam" id="PF00892">
    <property type="entry name" value="EamA"/>
    <property type="match status" value="2"/>
</dbReference>
<evidence type="ECO:0000313" key="8">
    <source>
        <dbReference type="Proteomes" id="UP000194137"/>
    </source>
</evidence>
<evidence type="ECO:0000259" key="6">
    <source>
        <dbReference type="Pfam" id="PF00892"/>
    </source>
</evidence>
<evidence type="ECO:0000256" key="2">
    <source>
        <dbReference type="ARBA" id="ARBA00009853"/>
    </source>
</evidence>
<reference evidence="7 8" key="1">
    <citation type="submission" date="2017-05" db="EMBL/GenBank/DDBJ databases">
        <title>Full genome sequence of Pseudorhodoplanes sinuspersici.</title>
        <authorList>
            <person name="Dastgheib S.M.M."/>
            <person name="Shavandi M."/>
            <person name="Tirandaz H."/>
        </authorList>
    </citation>
    <scope>NUCLEOTIDE SEQUENCE [LARGE SCALE GENOMIC DNA]</scope>
    <source>
        <strain evidence="7 8">RIPI110</strain>
    </source>
</reference>